<dbReference type="Proteomes" id="UP000808215">
    <property type="component" value="Unassembled WGS sequence"/>
</dbReference>
<comment type="function">
    <text evidence="8 10">Carrier of the growing fatty acid chain in fatty acid biosynthesis.</text>
</comment>
<dbReference type="InterPro" id="IPR003231">
    <property type="entry name" value="ACP"/>
</dbReference>
<evidence type="ECO:0000256" key="4">
    <source>
        <dbReference type="ARBA" id="ARBA00022832"/>
    </source>
</evidence>
<evidence type="ECO:0000256" key="8">
    <source>
        <dbReference type="HAMAP-Rule" id="MF_01217"/>
    </source>
</evidence>
<comment type="caution">
    <text evidence="12">The sequence shown here is derived from an EMBL/GenBank/DDBJ whole genome shotgun (WGS) entry which is preliminary data.</text>
</comment>
<comment type="PTM">
    <text evidence="8">4'-phosphopantetheine is transferred from CoA to a specific serine of apo-ACP by AcpS. This modification is essential for activity because fatty acids are bound in thioester linkage to the sulfhydryl of the prosthetic group.</text>
</comment>
<evidence type="ECO:0000256" key="1">
    <source>
        <dbReference type="ARBA" id="ARBA00022450"/>
    </source>
</evidence>
<dbReference type="EMBL" id="JADVKH010000018">
    <property type="protein sequence ID" value="MBJ9687488.1"/>
    <property type="molecule type" value="Genomic_DNA"/>
</dbReference>
<comment type="pathway">
    <text evidence="7">Glycolipid biosynthesis; KDO(2)-lipid A biosynthesis.</text>
</comment>
<keyword evidence="1 8" id="KW-0596">Phosphopantetheine</keyword>
<dbReference type="PROSITE" id="PS50075">
    <property type="entry name" value="CARRIER"/>
    <property type="match status" value="1"/>
</dbReference>
<evidence type="ECO:0000256" key="3">
    <source>
        <dbReference type="ARBA" id="ARBA00022553"/>
    </source>
</evidence>
<organism evidence="12 13">
    <name type="scientific">Burkholderia vietnamiensis</name>
    <dbReference type="NCBI Taxonomy" id="60552"/>
    <lineage>
        <taxon>Bacteria</taxon>
        <taxon>Pseudomonadati</taxon>
        <taxon>Pseudomonadota</taxon>
        <taxon>Betaproteobacteria</taxon>
        <taxon>Burkholderiales</taxon>
        <taxon>Burkholderiaceae</taxon>
        <taxon>Burkholderia</taxon>
        <taxon>Burkholderia cepacia complex</taxon>
    </lineage>
</organism>
<proteinExistence type="inferred from homology"/>
<dbReference type="InterPro" id="IPR036736">
    <property type="entry name" value="ACP-like_sf"/>
</dbReference>
<dbReference type="NCBIfam" id="TIGR00517">
    <property type="entry name" value="acyl_carrier"/>
    <property type="match status" value="1"/>
</dbReference>
<dbReference type="HAMAP" id="MF_01217">
    <property type="entry name" value="Acyl_carrier"/>
    <property type="match status" value="1"/>
</dbReference>
<evidence type="ECO:0000313" key="12">
    <source>
        <dbReference type="EMBL" id="MBJ9687488.1"/>
    </source>
</evidence>
<dbReference type="Pfam" id="PF00550">
    <property type="entry name" value="PP-binding"/>
    <property type="match status" value="1"/>
</dbReference>
<evidence type="ECO:0000256" key="5">
    <source>
        <dbReference type="ARBA" id="ARBA00023098"/>
    </source>
</evidence>
<sequence>MPRRQTIWRDIVSEVQATTEQRVKTIIRERLCISNPAIDSGASLQTDLGADSLDIVEMTMTLEDEFGIEIPDSEMLQLTTVQSVIDYCTANAGNVVA</sequence>
<name>A0ABS1ATK8_BURVI</name>
<keyword evidence="4 8" id="KW-0276">Fatty acid metabolism</keyword>
<dbReference type="PANTHER" id="PTHR20863:SF76">
    <property type="entry name" value="CARRIER DOMAIN-CONTAINING PROTEIN"/>
    <property type="match status" value="1"/>
</dbReference>
<keyword evidence="5 8" id="KW-0443">Lipid metabolism</keyword>
<keyword evidence="13" id="KW-1185">Reference proteome</keyword>
<dbReference type="InterPro" id="IPR006162">
    <property type="entry name" value="Ppantetheine_attach_site"/>
</dbReference>
<dbReference type="Gene3D" id="1.10.1200.10">
    <property type="entry name" value="ACP-like"/>
    <property type="match status" value="1"/>
</dbReference>
<evidence type="ECO:0000256" key="7">
    <source>
        <dbReference type="ARBA" id="ARBA00024328"/>
    </source>
</evidence>
<evidence type="ECO:0000256" key="6">
    <source>
        <dbReference type="ARBA" id="ARBA00023160"/>
    </source>
</evidence>
<accession>A0ABS1ATK8</accession>
<dbReference type="InterPro" id="IPR009081">
    <property type="entry name" value="PP-bd_ACP"/>
</dbReference>
<comment type="pathway">
    <text evidence="8 10">Lipid metabolism; fatty acid biosynthesis.</text>
</comment>
<feature type="modified residue" description="O-(pantetheine 4'-phosphoryl)serine" evidence="8">
    <location>
        <position position="52"/>
    </location>
</feature>
<gene>
    <name evidence="8 12" type="primary">acpP</name>
    <name evidence="12" type="ORF">I5589_10390</name>
</gene>
<reference evidence="12 13" key="1">
    <citation type="submission" date="2020-11" db="EMBL/GenBank/DDBJ databases">
        <title>Enhanced detection system for hospital associated transmission using whole genome sequencing surveillance.</title>
        <authorList>
            <person name="Harrison L.H."/>
            <person name="Van Tyne D."/>
            <person name="Marsh J.W."/>
            <person name="Griffith M.P."/>
            <person name="Snyder D.J."/>
            <person name="Cooper V.S."/>
            <person name="Mustapha M."/>
        </authorList>
    </citation>
    <scope>NUCLEOTIDE SEQUENCE [LARGE SCALE GENOMIC DNA]</scope>
    <source>
        <strain evidence="12 13">BC00020</strain>
    </source>
</reference>
<dbReference type="NCBIfam" id="NF002148">
    <property type="entry name" value="PRK00982.1-2"/>
    <property type="match status" value="1"/>
</dbReference>
<keyword evidence="6 8" id="KW-0275">Fatty acid biosynthesis</keyword>
<comment type="PTM">
    <text evidence="10">4'-phosphopantetheine is transferred from CoA to a specific serine of apo-ACP by acpS.</text>
</comment>
<protein>
    <recommendedName>
        <fullName evidence="8 9">Acyl carrier protein</fullName>
        <shortName evidence="8">ACP</shortName>
    </recommendedName>
</protein>
<evidence type="ECO:0000256" key="2">
    <source>
        <dbReference type="ARBA" id="ARBA00022516"/>
    </source>
</evidence>
<keyword evidence="8" id="KW-0963">Cytoplasm</keyword>
<evidence type="ECO:0000313" key="13">
    <source>
        <dbReference type="Proteomes" id="UP000808215"/>
    </source>
</evidence>
<feature type="domain" description="Carrier" evidence="11">
    <location>
        <begin position="17"/>
        <end position="92"/>
    </location>
</feature>
<keyword evidence="2 8" id="KW-0444">Lipid biosynthesis</keyword>
<evidence type="ECO:0000256" key="9">
    <source>
        <dbReference type="NCBIfam" id="TIGR00517"/>
    </source>
</evidence>
<dbReference type="NCBIfam" id="NF002150">
    <property type="entry name" value="PRK00982.1-4"/>
    <property type="match status" value="1"/>
</dbReference>
<evidence type="ECO:0000256" key="10">
    <source>
        <dbReference type="RuleBase" id="RU003545"/>
    </source>
</evidence>
<dbReference type="PANTHER" id="PTHR20863">
    <property type="entry name" value="ACYL CARRIER PROTEIN"/>
    <property type="match status" value="1"/>
</dbReference>
<comment type="subcellular location">
    <subcellularLocation>
        <location evidence="8">Cytoplasm</location>
    </subcellularLocation>
</comment>
<dbReference type="SUPFAM" id="SSF47336">
    <property type="entry name" value="ACP-like"/>
    <property type="match status" value="1"/>
</dbReference>
<evidence type="ECO:0000259" key="11">
    <source>
        <dbReference type="PROSITE" id="PS50075"/>
    </source>
</evidence>
<keyword evidence="3 8" id="KW-0597">Phosphoprotein</keyword>
<comment type="similarity">
    <text evidence="8">Belongs to the acyl carrier protein (ACP) family.</text>
</comment>
<dbReference type="PROSITE" id="PS00012">
    <property type="entry name" value="PHOSPHOPANTETHEINE"/>
    <property type="match status" value="1"/>
</dbReference>